<reference evidence="2" key="2">
    <citation type="journal article" date="2022" name="Hortic Res">
        <title>The genome of Dioscorea zingiberensis sheds light on the biosynthesis, origin and evolution of the medicinally important diosgenin saponins.</title>
        <authorList>
            <person name="Li Y."/>
            <person name="Tan C."/>
            <person name="Li Z."/>
            <person name="Guo J."/>
            <person name="Li S."/>
            <person name="Chen X."/>
            <person name="Wang C."/>
            <person name="Dai X."/>
            <person name="Yang H."/>
            <person name="Song W."/>
            <person name="Hou L."/>
            <person name="Xu J."/>
            <person name="Tong Z."/>
            <person name="Xu A."/>
            <person name="Yuan X."/>
            <person name="Wang W."/>
            <person name="Yang Q."/>
            <person name="Chen L."/>
            <person name="Sun Z."/>
            <person name="Wang K."/>
            <person name="Pan B."/>
            <person name="Chen J."/>
            <person name="Bao Y."/>
            <person name="Liu F."/>
            <person name="Qi X."/>
            <person name="Gang D.R."/>
            <person name="Wen J."/>
            <person name="Li J."/>
        </authorList>
    </citation>
    <scope>NUCLEOTIDE SEQUENCE</scope>
    <source>
        <strain evidence="2">Dzin_1.0</strain>
    </source>
</reference>
<reference evidence="2" key="1">
    <citation type="submission" date="2021-03" db="EMBL/GenBank/DDBJ databases">
        <authorList>
            <person name="Li Z."/>
            <person name="Yang C."/>
        </authorList>
    </citation>
    <scope>NUCLEOTIDE SEQUENCE</scope>
    <source>
        <strain evidence="2">Dzin_1.0</strain>
        <tissue evidence="2">Leaf</tissue>
    </source>
</reference>
<evidence type="ECO:0000313" key="2">
    <source>
        <dbReference type="EMBL" id="KAJ0978561.1"/>
    </source>
</evidence>
<proteinExistence type="predicted"/>
<keyword evidence="3" id="KW-1185">Reference proteome</keyword>
<feature type="region of interest" description="Disordered" evidence="1">
    <location>
        <begin position="1"/>
        <end position="23"/>
    </location>
</feature>
<protein>
    <submittedName>
        <fullName evidence="2">Uncharacterized protein</fullName>
    </submittedName>
</protein>
<comment type="caution">
    <text evidence="2">The sequence shown here is derived from an EMBL/GenBank/DDBJ whole genome shotgun (WGS) entry which is preliminary data.</text>
</comment>
<sequence>MAGNPRRRGPSTSHHSGQSRTTLSLSSAIPYLVPIPSRPCKHCSGFLPLINLSSAPNNLYVEDKTTCYF</sequence>
<evidence type="ECO:0000313" key="3">
    <source>
        <dbReference type="Proteomes" id="UP001085076"/>
    </source>
</evidence>
<dbReference type="EMBL" id="JAGGNH010000003">
    <property type="protein sequence ID" value="KAJ0978561.1"/>
    <property type="molecule type" value="Genomic_DNA"/>
</dbReference>
<organism evidence="2 3">
    <name type="scientific">Dioscorea zingiberensis</name>
    <dbReference type="NCBI Taxonomy" id="325984"/>
    <lineage>
        <taxon>Eukaryota</taxon>
        <taxon>Viridiplantae</taxon>
        <taxon>Streptophyta</taxon>
        <taxon>Embryophyta</taxon>
        <taxon>Tracheophyta</taxon>
        <taxon>Spermatophyta</taxon>
        <taxon>Magnoliopsida</taxon>
        <taxon>Liliopsida</taxon>
        <taxon>Dioscoreales</taxon>
        <taxon>Dioscoreaceae</taxon>
        <taxon>Dioscorea</taxon>
    </lineage>
</organism>
<evidence type="ECO:0000256" key="1">
    <source>
        <dbReference type="SAM" id="MobiDB-lite"/>
    </source>
</evidence>
<gene>
    <name evidence="2" type="ORF">J5N97_014035</name>
</gene>
<accession>A0A9D5CRM5</accession>
<dbReference type="AlphaFoldDB" id="A0A9D5CRM5"/>
<dbReference type="Proteomes" id="UP001085076">
    <property type="component" value="Miscellaneous, Linkage group lg03"/>
</dbReference>
<name>A0A9D5CRM5_9LILI</name>
<feature type="compositionally biased region" description="Polar residues" evidence="1">
    <location>
        <begin position="10"/>
        <end position="23"/>
    </location>
</feature>